<name>A0A813ADF4_9DINO</name>
<feature type="region of interest" description="Disordered" evidence="1">
    <location>
        <begin position="105"/>
        <end position="174"/>
    </location>
</feature>
<accession>A0A813ADF4</accession>
<organism evidence="2 3">
    <name type="scientific">Symbiodinium necroappetens</name>
    <dbReference type="NCBI Taxonomy" id="1628268"/>
    <lineage>
        <taxon>Eukaryota</taxon>
        <taxon>Sar</taxon>
        <taxon>Alveolata</taxon>
        <taxon>Dinophyceae</taxon>
        <taxon>Suessiales</taxon>
        <taxon>Symbiodiniaceae</taxon>
        <taxon>Symbiodinium</taxon>
    </lineage>
</organism>
<evidence type="ECO:0000256" key="1">
    <source>
        <dbReference type="SAM" id="MobiDB-lite"/>
    </source>
</evidence>
<dbReference type="AlphaFoldDB" id="A0A813ADF4"/>
<dbReference type="EMBL" id="CAJNJA010058442">
    <property type="protein sequence ID" value="CAE7864896.1"/>
    <property type="molecule type" value="Genomic_DNA"/>
</dbReference>
<keyword evidence="3" id="KW-1185">Reference proteome</keyword>
<feature type="non-terminal residue" evidence="2">
    <location>
        <position position="174"/>
    </location>
</feature>
<protein>
    <submittedName>
        <fullName evidence="2">Uncharacterized protein</fullName>
    </submittedName>
</protein>
<proteinExistence type="predicted"/>
<evidence type="ECO:0000313" key="2">
    <source>
        <dbReference type="EMBL" id="CAE7864896.1"/>
    </source>
</evidence>
<gene>
    <name evidence="2" type="ORF">SNEC2469_LOCUS27606</name>
</gene>
<sequence>TLTVHLGCHLRMTALPTEIGLTSFRTEMKSASTALSSVQLNGADSSAAVTMSQHQKLAATASRMTESYLLIVVWLDSTNWMISAYNSVLNALDFMTGAKPAGAEGYTAMPSQSQAHHVPNPLLEPPSTSKAALPQHRSVTSSRRICREKCPAAQRPDDGKVQARLPTAAGSDGP</sequence>
<evidence type="ECO:0000313" key="3">
    <source>
        <dbReference type="Proteomes" id="UP000601435"/>
    </source>
</evidence>
<dbReference type="Proteomes" id="UP000601435">
    <property type="component" value="Unassembled WGS sequence"/>
</dbReference>
<comment type="caution">
    <text evidence="2">The sequence shown here is derived from an EMBL/GenBank/DDBJ whole genome shotgun (WGS) entry which is preliminary data.</text>
</comment>
<feature type="compositionally biased region" description="Basic and acidic residues" evidence="1">
    <location>
        <begin position="145"/>
        <end position="161"/>
    </location>
</feature>
<reference evidence="2" key="1">
    <citation type="submission" date="2021-02" db="EMBL/GenBank/DDBJ databases">
        <authorList>
            <person name="Dougan E. K."/>
            <person name="Rhodes N."/>
            <person name="Thang M."/>
            <person name="Chan C."/>
        </authorList>
    </citation>
    <scope>NUCLEOTIDE SEQUENCE</scope>
</reference>
<feature type="non-terminal residue" evidence="2">
    <location>
        <position position="1"/>
    </location>
</feature>